<dbReference type="STRING" id="1123281.SAMN02745180_00448"/>
<keyword evidence="3" id="KW-0812">Transmembrane</keyword>
<dbReference type="OrthoDB" id="1707667at2"/>
<sequence>MKDLNFFEPYIEKKEFKIDKELIFYGTMVLIVLCMIFYGIINQIKIVKLNREVAKLKLEAEDESVQKRIEELKFQEEEIADIKGKVEQLKTVDEYIEDRDIINEYLLQSINSRTPEEVFLKSMSIDTASMQIEGISKDKYSIAEFEHSLKNNIDFEESFISNISFEDGYYNFSLNIKLKDEDEYDNGDENRVQEDENETEENESIEE</sequence>
<dbReference type="Pfam" id="PF05137">
    <property type="entry name" value="PilN"/>
    <property type="match status" value="1"/>
</dbReference>
<evidence type="ECO:0000313" key="5">
    <source>
        <dbReference type="Proteomes" id="UP000184389"/>
    </source>
</evidence>
<evidence type="ECO:0000313" key="4">
    <source>
        <dbReference type="EMBL" id="SHH54991.1"/>
    </source>
</evidence>
<dbReference type="InterPro" id="IPR052534">
    <property type="entry name" value="Extracell_DNA_Util/SecSys_Comp"/>
</dbReference>
<feature type="region of interest" description="Disordered" evidence="2">
    <location>
        <begin position="183"/>
        <end position="207"/>
    </location>
</feature>
<proteinExistence type="predicted"/>
<keyword evidence="1" id="KW-0175">Coiled coil</keyword>
<name>A0A1M5TWG0_9FIRM</name>
<evidence type="ECO:0000256" key="1">
    <source>
        <dbReference type="SAM" id="Coils"/>
    </source>
</evidence>
<accession>A0A1M5TWG0</accession>
<feature type="compositionally biased region" description="Acidic residues" evidence="2">
    <location>
        <begin position="195"/>
        <end position="207"/>
    </location>
</feature>
<dbReference type="AlphaFoldDB" id="A0A1M5TWG0"/>
<dbReference type="PANTHER" id="PTHR40278">
    <property type="entry name" value="DNA UTILIZATION PROTEIN HOFN"/>
    <property type="match status" value="1"/>
</dbReference>
<dbReference type="EMBL" id="FQXR01000003">
    <property type="protein sequence ID" value="SHH54991.1"/>
    <property type="molecule type" value="Genomic_DNA"/>
</dbReference>
<feature type="transmembrane region" description="Helical" evidence="3">
    <location>
        <begin position="22"/>
        <end position="41"/>
    </location>
</feature>
<dbReference type="PANTHER" id="PTHR40278:SF1">
    <property type="entry name" value="DNA UTILIZATION PROTEIN HOFN"/>
    <property type="match status" value="1"/>
</dbReference>
<protein>
    <submittedName>
        <fullName evidence="4">Fimbrial assembly protein (PilN)</fullName>
    </submittedName>
</protein>
<feature type="coiled-coil region" evidence="1">
    <location>
        <begin position="46"/>
        <end position="92"/>
    </location>
</feature>
<keyword evidence="5" id="KW-1185">Reference proteome</keyword>
<dbReference type="RefSeq" id="WP_072743007.1">
    <property type="nucleotide sequence ID" value="NZ_FQXR01000003.1"/>
</dbReference>
<gene>
    <name evidence="4" type="ORF">SAMN02745180_00448</name>
</gene>
<reference evidence="4 5" key="1">
    <citation type="submission" date="2016-11" db="EMBL/GenBank/DDBJ databases">
        <authorList>
            <person name="Jaros S."/>
            <person name="Januszkiewicz K."/>
            <person name="Wedrychowicz H."/>
        </authorList>
    </citation>
    <scope>NUCLEOTIDE SEQUENCE [LARGE SCALE GENOMIC DNA]</scope>
    <source>
        <strain evidence="4 5">DSM 13106</strain>
    </source>
</reference>
<dbReference type="Proteomes" id="UP000184389">
    <property type="component" value="Unassembled WGS sequence"/>
</dbReference>
<organism evidence="4 5">
    <name type="scientific">Sporanaerobacter acetigenes DSM 13106</name>
    <dbReference type="NCBI Taxonomy" id="1123281"/>
    <lineage>
        <taxon>Bacteria</taxon>
        <taxon>Bacillati</taxon>
        <taxon>Bacillota</taxon>
        <taxon>Tissierellia</taxon>
        <taxon>Tissierellales</taxon>
        <taxon>Sporanaerobacteraceae</taxon>
        <taxon>Sporanaerobacter</taxon>
    </lineage>
</organism>
<evidence type="ECO:0000256" key="3">
    <source>
        <dbReference type="SAM" id="Phobius"/>
    </source>
</evidence>
<evidence type="ECO:0000256" key="2">
    <source>
        <dbReference type="SAM" id="MobiDB-lite"/>
    </source>
</evidence>
<dbReference type="InterPro" id="IPR007813">
    <property type="entry name" value="PilN"/>
</dbReference>
<keyword evidence="3" id="KW-1133">Transmembrane helix</keyword>
<keyword evidence="3" id="KW-0472">Membrane</keyword>